<proteinExistence type="predicted"/>
<dbReference type="InterPro" id="IPR029063">
    <property type="entry name" value="SAM-dependent_MTases_sf"/>
</dbReference>
<gene>
    <name evidence="1" type="ORF">S03H2_43950</name>
</gene>
<sequence length="63" mass="7340">MSVVRNQLQNREMKKPFYNYAGVTIYNGHVLDMLPQLPDESIHCVMTSIPYWGLRDYGLPPQI</sequence>
<dbReference type="AlphaFoldDB" id="X1JX15"/>
<name>X1JX15_9ZZZZ</name>
<comment type="caution">
    <text evidence="1">The sequence shown here is derived from an EMBL/GenBank/DDBJ whole genome shotgun (WGS) entry which is preliminary data.</text>
</comment>
<accession>X1JX15</accession>
<protein>
    <submittedName>
        <fullName evidence="1">Uncharacterized protein</fullName>
    </submittedName>
</protein>
<dbReference type="Gene3D" id="3.40.50.150">
    <property type="entry name" value="Vaccinia Virus protein VP39"/>
    <property type="match status" value="1"/>
</dbReference>
<dbReference type="SUPFAM" id="SSF53335">
    <property type="entry name" value="S-adenosyl-L-methionine-dependent methyltransferases"/>
    <property type="match status" value="1"/>
</dbReference>
<organism evidence="1">
    <name type="scientific">marine sediment metagenome</name>
    <dbReference type="NCBI Taxonomy" id="412755"/>
    <lineage>
        <taxon>unclassified sequences</taxon>
        <taxon>metagenomes</taxon>
        <taxon>ecological metagenomes</taxon>
    </lineage>
</organism>
<evidence type="ECO:0000313" key="1">
    <source>
        <dbReference type="EMBL" id="GAH74328.1"/>
    </source>
</evidence>
<reference evidence="1" key="1">
    <citation type="journal article" date="2014" name="Front. Microbiol.">
        <title>High frequency of phylogenetically diverse reductive dehalogenase-homologous genes in deep subseafloor sedimentary metagenomes.</title>
        <authorList>
            <person name="Kawai M."/>
            <person name="Futagami T."/>
            <person name="Toyoda A."/>
            <person name="Takaki Y."/>
            <person name="Nishi S."/>
            <person name="Hori S."/>
            <person name="Arai W."/>
            <person name="Tsubouchi T."/>
            <person name="Morono Y."/>
            <person name="Uchiyama I."/>
            <person name="Ito T."/>
            <person name="Fujiyama A."/>
            <person name="Inagaki F."/>
            <person name="Takami H."/>
        </authorList>
    </citation>
    <scope>NUCLEOTIDE SEQUENCE</scope>
    <source>
        <strain evidence="1">Expedition CK06-06</strain>
    </source>
</reference>
<dbReference type="EMBL" id="BARU01027456">
    <property type="protein sequence ID" value="GAH74328.1"/>
    <property type="molecule type" value="Genomic_DNA"/>
</dbReference>
<feature type="non-terminal residue" evidence="1">
    <location>
        <position position="63"/>
    </location>
</feature>